<comment type="caution">
    <text evidence="2">The sequence shown here is derived from an EMBL/GenBank/DDBJ whole genome shotgun (WGS) entry which is preliminary data.</text>
</comment>
<dbReference type="SUPFAM" id="SSF101262">
    <property type="entry name" value="Methenyltetrahydrofolate cyclohydrolase-like"/>
    <property type="match status" value="1"/>
</dbReference>
<reference evidence="3" key="1">
    <citation type="journal article" date="2019" name="Int. J. Syst. Evol. Microbiol.">
        <title>The Global Catalogue of Microorganisms (GCM) 10K type strain sequencing project: providing services to taxonomists for standard genome sequencing and annotation.</title>
        <authorList>
            <consortium name="The Broad Institute Genomics Platform"/>
            <consortium name="The Broad Institute Genome Sequencing Center for Infectious Disease"/>
            <person name="Wu L."/>
            <person name="Ma J."/>
        </authorList>
    </citation>
    <scope>NUCLEOTIDE SEQUENCE [LARGE SCALE GENOMIC DNA]</scope>
    <source>
        <strain evidence="3">CGMCC 1.10363</strain>
    </source>
</reference>
<evidence type="ECO:0000259" key="1">
    <source>
        <dbReference type="Pfam" id="PF04961"/>
    </source>
</evidence>
<dbReference type="InterPro" id="IPR036178">
    <property type="entry name" value="Formintransfe-cycloase-like_sf"/>
</dbReference>
<proteinExistence type="predicted"/>
<dbReference type="Proteomes" id="UP001595900">
    <property type="component" value="Unassembled WGS sequence"/>
</dbReference>
<name>A0ABV8Q4T7_9MICO</name>
<organism evidence="2 3">
    <name type="scientific">Gryllotalpicola reticulitermitis</name>
    <dbReference type="NCBI Taxonomy" id="1184153"/>
    <lineage>
        <taxon>Bacteria</taxon>
        <taxon>Bacillati</taxon>
        <taxon>Actinomycetota</taxon>
        <taxon>Actinomycetes</taxon>
        <taxon>Micrococcales</taxon>
        <taxon>Microbacteriaceae</taxon>
        <taxon>Gryllotalpicola</taxon>
    </lineage>
</organism>
<evidence type="ECO:0000313" key="3">
    <source>
        <dbReference type="Proteomes" id="UP001595900"/>
    </source>
</evidence>
<dbReference type="Gene3D" id="1.20.120.680">
    <property type="entry name" value="Formiminotetrahydrofolate cyclodeaminase monomer, up-and-down helical bundle"/>
    <property type="match status" value="1"/>
</dbReference>
<feature type="domain" description="Cyclodeaminase/cyclohydrolase" evidence="1">
    <location>
        <begin position="10"/>
        <end position="168"/>
    </location>
</feature>
<sequence>MNESLWALPADELLSRTASADPTPGGGSVAAIAGALGIGLMQMALAVTADPALDEQARRFAELRDAVVPAADGDVADFTELMAAYRLPRGDDAERETRAAAIEHASIAATERPLGLVGTLADAVALSREVEHLVKPGVASDVLAGRDLALGAARAGIRTADINIAQLDRLGAAATTALRARRNTLIAQLEDAS</sequence>
<dbReference type="RefSeq" id="WP_390228474.1">
    <property type="nucleotide sequence ID" value="NZ_JBHSCN010000005.1"/>
</dbReference>
<keyword evidence="3" id="KW-1185">Reference proteome</keyword>
<protein>
    <submittedName>
        <fullName evidence="2">Cyclodeaminase/cyclohydrolase family protein</fullName>
    </submittedName>
</protein>
<gene>
    <name evidence="2" type="ORF">ACFOYW_08600</name>
</gene>
<accession>A0ABV8Q4T7</accession>
<dbReference type="InterPro" id="IPR007044">
    <property type="entry name" value="Cyclodeamin/CycHdrlase"/>
</dbReference>
<dbReference type="EMBL" id="JBHSCN010000005">
    <property type="protein sequence ID" value="MFC4243431.1"/>
    <property type="molecule type" value="Genomic_DNA"/>
</dbReference>
<dbReference type="Pfam" id="PF04961">
    <property type="entry name" value="FTCD_C"/>
    <property type="match status" value="1"/>
</dbReference>
<evidence type="ECO:0000313" key="2">
    <source>
        <dbReference type="EMBL" id="MFC4243431.1"/>
    </source>
</evidence>